<protein>
    <submittedName>
        <fullName evidence="3">ROK family transcriptional regulator</fullName>
    </submittedName>
</protein>
<organism evidence="3 4">
    <name type="scientific">Pseudokineococcus basanitobsidens</name>
    <dbReference type="NCBI Taxonomy" id="1926649"/>
    <lineage>
        <taxon>Bacteria</taxon>
        <taxon>Bacillati</taxon>
        <taxon>Actinomycetota</taxon>
        <taxon>Actinomycetes</taxon>
        <taxon>Kineosporiales</taxon>
        <taxon>Kineosporiaceae</taxon>
        <taxon>Pseudokineococcus</taxon>
    </lineage>
</organism>
<keyword evidence="4" id="KW-1185">Reference proteome</keyword>
<sequence>MPPQPPGADAPRPRPRAGRPAPSAPPGPGQLFQLLRDGRPRTRAELAATTGLSRSAVGARVDHLLSTGLVTSAGEAGSTGGRPPVRLAFDPASRVVLAADLGARHGTVELTDLAGGVLAARTEQLRIEAGPGVVLDWLADTAEELLREAGRDLADLVGTGIGVPGPVDHSTGRPTRPPLMAGWDGVDVPALVGRRLPGSVHVDNDVNLMALGEHTHRWSQADHLLFVKVATGIGAGIVSGGRLDRGARGAAGDLGHVLVPDRAEVPCPCGHHGCLEAVAGGGALADALGVPDVGDVVALLRGGDARARSAVRAAGRDLGQVLATCVNLLNPSVIVVGGSLSAAGEPLLAGVREVVYGRSLPLATAHLRIVPSQMRGRAGVAGAGAMVAEDALSPEGVEAIWG</sequence>
<dbReference type="InterPro" id="IPR036388">
    <property type="entry name" value="WH-like_DNA-bd_sf"/>
</dbReference>
<dbReference type="Pfam" id="PF00480">
    <property type="entry name" value="ROK"/>
    <property type="match status" value="1"/>
</dbReference>
<dbReference type="PANTHER" id="PTHR18964">
    <property type="entry name" value="ROK (REPRESSOR, ORF, KINASE) FAMILY"/>
    <property type="match status" value="1"/>
</dbReference>
<dbReference type="EMBL" id="JBBIAA010000002">
    <property type="protein sequence ID" value="MEJ5944269.1"/>
    <property type="molecule type" value="Genomic_DNA"/>
</dbReference>
<evidence type="ECO:0000256" key="1">
    <source>
        <dbReference type="ARBA" id="ARBA00006479"/>
    </source>
</evidence>
<dbReference type="Proteomes" id="UP001387100">
    <property type="component" value="Unassembled WGS sequence"/>
</dbReference>
<evidence type="ECO:0000313" key="3">
    <source>
        <dbReference type="EMBL" id="MEJ5944269.1"/>
    </source>
</evidence>
<name>A0ABU8RH15_9ACTN</name>
<dbReference type="PROSITE" id="PS01125">
    <property type="entry name" value="ROK"/>
    <property type="match status" value="1"/>
</dbReference>
<dbReference type="SUPFAM" id="SSF46785">
    <property type="entry name" value="Winged helix' DNA-binding domain"/>
    <property type="match status" value="1"/>
</dbReference>
<feature type="region of interest" description="Disordered" evidence="2">
    <location>
        <begin position="1"/>
        <end position="29"/>
    </location>
</feature>
<dbReference type="Gene3D" id="3.30.420.40">
    <property type="match status" value="2"/>
</dbReference>
<dbReference type="InterPro" id="IPR043129">
    <property type="entry name" value="ATPase_NBD"/>
</dbReference>
<gene>
    <name evidence="3" type="ORF">WDZ17_03040</name>
</gene>
<dbReference type="InterPro" id="IPR000600">
    <property type="entry name" value="ROK"/>
</dbReference>
<accession>A0ABU8RH15</accession>
<comment type="caution">
    <text evidence="3">The sequence shown here is derived from an EMBL/GenBank/DDBJ whole genome shotgun (WGS) entry which is preliminary data.</text>
</comment>
<dbReference type="Gene3D" id="1.10.10.10">
    <property type="entry name" value="Winged helix-like DNA-binding domain superfamily/Winged helix DNA-binding domain"/>
    <property type="match status" value="1"/>
</dbReference>
<dbReference type="PROSITE" id="PS00519">
    <property type="entry name" value="HTH_ASNC_1"/>
    <property type="match status" value="1"/>
</dbReference>
<dbReference type="RefSeq" id="WP_339573659.1">
    <property type="nucleotide sequence ID" value="NZ_JBBIAA010000002.1"/>
</dbReference>
<dbReference type="SUPFAM" id="SSF53067">
    <property type="entry name" value="Actin-like ATPase domain"/>
    <property type="match status" value="1"/>
</dbReference>
<comment type="similarity">
    <text evidence="1">Belongs to the ROK (NagC/XylR) family.</text>
</comment>
<proteinExistence type="inferred from homology"/>
<dbReference type="InterPro" id="IPR036390">
    <property type="entry name" value="WH_DNA-bd_sf"/>
</dbReference>
<dbReference type="InterPro" id="IPR019885">
    <property type="entry name" value="Tscrpt_reg_HTH_AsnC-type_CS"/>
</dbReference>
<evidence type="ECO:0000313" key="4">
    <source>
        <dbReference type="Proteomes" id="UP001387100"/>
    </source>
</evidence>
<dbReference type="InterPro" id="IPR049874">
    <property type="entry name" value="ROK_cs"/>
</dbReference>
<reference evidence="3 4" key="1">
    <citation type="journal article" date="2017" name="Int. J. Syst. Evol. Microbiol.">
        <title>Pseudokineococcus basanitobsidens sp. nov., isolated from volcanic rock.</title>
        <authorList>
            <person name="Lee D.W."/>
            <person name="Park M.Y."/>
            <person name="Kim J.J."/>
            <person name="Kim B.S."/>
        </authorList>
    </citation>
    <scope>NUCLEOTIDE SEQUENCE [LARGE SCALE GENOMIC DNA]</scope>
    <source>
        <strain evidence="3 4">DSM 103726</strain>
    </source>
</reference>
<dbReference type="PANTHER" id="PTHR18964:SF173">
    <property type="entry name" value="GLUCOKINASE"/>
    <property type="match status" value="1"/>
</dbReference>
<evidence type="ECO:0000256" key="2">
    <source>
        <dbReference type="SAM" id="MobiDB-lite"/>
    </source>
</evidence>